<dbReference type="InterPro" id="IPR009057">
    <property type="entry name" value="Homeodomain-like_sf"/>
</dbReference>
<dbReference type="SUPFAM" id="SSF46689">
    <property type="entry name" value="Homeodomain-like"/>
    <property type="match status" value="1"/>
</dbReference>
<protein>
    <recommendedName>
        <fullName evidence="3">HTH tetR-type domain-containing protein</fullName>
    </recommendedName>
</protein>
<accession>A0A6L5YFQ8</accession>
<feature type="domain" description="HTH tetR-type" evidence="3">
    <location>
        <begin position="10"/>
        <end position="70"/>
    </location>
</feature>
<dbReference type="InterPro" id="IPR001647">
    <property type="entry name" value="HTH_TetR"/>
</dbReference>
<dbReference type="InterPro" id="IPR039532">
    <property type="entry name" value="TetR_C_Firmicutes"/>
</dbReference>
<proteinExistence type="predicted"/>
<sequence>MNTENNKRYMTTEENILNAYNRLASSKRVDQITVSDICRTAGIHRTSFYGHFQDIHTLQSKVDALQMQKLLDCFMQGGTWNLKEGLQMQLQFFYDNRSILKKNLRSEANENRFFDFLSGQMTDRFKESFQKRFHSEDEIELNYQKEFLTMGTLAILKKWILSDCQESYEKIAKILYSLYVAPSDAD</sequence>
<evidence type="ECO:0000259" key="3">
    <source>
        <dbReference type="PROSITE" id="PS50977"/>
    </source>
</evidence>
<comment type="caution">
    <text evidence="4">The sequence shown here is derived from an EMBL/GenBank/DDBJ whole genome shotgun (WGS) entry which is preliminary data.</text>
</comment>
<dbReference type="PROSITE" id="PS50977">
    <property type="entry name" value="HTH_TETR_2"/>
    <property type="match status" value="1"/>
</dbReference>
<evidence type="ECO:0000256" key="1">
    <source>
        <dbReference type="ARBA" id="ARBA00023125"/>
    </source>
</evidence>
<keyword evidence="5" id="KW-1185">Reference proteome</keyword>
<dbReference type="Proteomes" id="UP000476055">
    <property type="component" value="Unassembled WGS sequence"/>
</dbReference>
<dbReference type="InterPro" id="IPR050624">
    <property type="entry name" value="HTH-type_Tx_Regulator"/>
</dbReference>
<dbReference type="Pfam" id="PF14278">
    <property type="entry name" value="TetR_C_8"/>
    <property type="match status" value="1"/>
</dbReference>
<feature type="DNA-binding region" description="H-T-H motif" evidence="2">
    <location>
        <begin position="33"/>
        <end position="52"/>
    </location>
</feature>
<keyword evidence="1 2" id="KW-0238">DNA-binding</keyword>
<dbReference type="PANTHER" id="PTHR43479:SF11">
    <property type="entry name" value="ACREF_ENVCD OPERON REPRESSOR-RELATED"/>
    <property type="match status" value="1"/>
</dbReference>
<dbReference type="EMBL" id="VUMU01000002">
    <property type="protein sequence ID" value="MST57005.1"/>
    <property type="molecule type" value="Genomic_DNA"/>
</dbReference>
<dbReference type="RefSeq" id="WP_154495046.1">
    <property type="nucleotide sequence ID" value="NZ_VUMU01000002.1"/>
</dbReference>
<evidence type="ECO:0000313" key="5">
    <source>
        <dbReference type="Proteomes" id="UP000476055"/>
    </source>
</evidence>
<organism evidence="4 5">
    <name type="scientific">Waltera intestinalis</name>
    <dbReference type="NCBI Taxonomy" id="2606635"/>
    <lineage>
        <taxon>Bacteria</taxon>
        <taxon>Bacillati</taxon>
        <taxon>Bacillota</taxon>
        <taxon>Clostridia</taxon>
        <taxon>Lachnospirales</taxon>
        <taxon>Lachnospiraceae</taxon>
        <taxon>Waltera</taxon>
    </lineage>
</organism>
<dbReference type="AlphaFoldDB" id="A0A6L5YFQ8"/>
<dbReference type="PANTHER" id="PTHR43479">
    <property type="entry name" value="ACREF/ENVCD OPERON REPRESSOR-RELATED"/>
    <property type="match status" value="1"/>
</dbReference>
<reference evidence="4 5" key="1">
    <citation type="submission" date="2019-08" db="EMBL/GenBank/DDBJ databases">
        <title>In-depth cultivation of the pig gut microbiome towards novel bacterial diversity and tailored functional studies.</title>
        <authorList>
            <person name="Wylensek D."/>
            <person name="Hitch T.C.A."/>
            <person name="Clavel T."/>
        </authorList>
    </citation>
    <scope>NUCLEOTIDE SEQUENCE [LARGE SCALE GENOMIC DNA]</scope>
    <source>
        <strain evidence="4 5">WCA3-601-WT-6H</strain>
    </source>
</reference>
<gene>
    <name evidence="4" type="ORF">FYJ59_01870</name>
</gene>
<dbReference type="Gene3D" id="1.10.357.10">
    <property type="entry name" value="Tetracycline Repressor, domain 2"/>
    <property type="match status" value="1"/>
</dbReference>
<name>A0A6L5YFQ8_9FIRM</name>
<evidence type="ECO:0000256" key="2">
    <source>
        <dbReference type="PROSITE-ProRule" id="PRU00335"/>
    </source>
</evidence>
<dbReference type="GO" id="GO:0003677">
    <property type="term" value="F:DNA binding"/>
    <property type="evidence" value="ECO:0007669"/>
    <property type="project" value="UniProtKB-UniRule"/>
</dbReference>
<evidence type="ECO:0000313" key="4">
    <source>
        <dbReference type="EMBL" id="MST57005.1"/>
    </source>
</evidence>